<evidence type="ECO:0000313" key="1">
    <source>
        <dbReference type="EMBL" id="KAF2706922.1"/>
    </source>
</evidence>
<reference evidence="1" key="1">
    <citation type="journal article" date="2020" name="Stud. Mycol.">
        <title>101 Dothideomycetes genomes: a test case for predicting lifestyles and emergence of pathogens.</title>
        <authorList>
            <person name="Haridas S."/>
            <person name="Albert R."/>
            <person name="Binder M."/>
            <person name="Bloem J."/>
            <person name="Labutti K."/>
            <person name="Salamov A."/>
            <person name="Andreopoulos B."/>
            <person name="Baker S."/>
            <person name="Barry K."/>
            <person name="Bills G."/>
            <person name="Bluhm B."/>
            <person name="Cannon C."/>
            <person name="Castanera R."/>
            <person name="Culley D."/>
            <person name="Daum C."/>
            <person name="Ezra D."/>
            <person name="Gonzalez J."/>
            <person name="Henrissat B."/>
            <person name="Kuo A."/>
            <person name="Liang C."/>
            <person name="Lipzen A."/>
            <person name="Lutzoni F."/>
            <person name="Magnuson J."/>
            <person name="Mondo S."/>
            <person name="Nolan M."/>
            <person name="Ohm R."/>
            <person name="Pangilinan J."/>
            <person name="Park H.-J."/>
            <person name="Ramirez L."/>
            <person name="Alfaro M."/>
            <person name="Sun H."/>
            <person name="Tritt A."/>
            <person name="Yoshinaga Y."/>
            <person name="Zwiers L.-H."/>
            <person name="Turgeon B."/>
            <person name="Goodwin S."/>
            <person name="Spatafora J."/>
            <person name="Crous P."/>
            <person name="Grigoriev I."/>
        </authorList>
    </citation>
    <scope>NUCLEOTIDE SEQUENCE</scope>
    <source>
        <strain evidence="1">CBS 279.74</strain>
    </source>
</reference>
<accession>A0A6G1K335</accession>
<sequence>MAGLRAARQTNIEFAYEQTLYCQGSRMDRPSIITSHCHAAEDSTTPQTAAFYGLVSCLTALLTATGFDALLSRALTLRDWVDIVPVIDVDQSSHHDVLLQLGVPLWANSWRSLAFSRPALYLEWLDGSLSFTPILERHHTDQAATSQSCAVELKLQRLFAVHAGAVDRINMDEGMNAPDATLSQFLSTPVSGPIADPMHSTLWYLFSDP</sequence>
<organism evidence="1 2">
    <name type="scientific">Pleomassaria siparia CBS 279.74</name>
    <dbReference type="NCBI Taxonomy" id="1314801"/>
    <lineage>
        <taxon>Eukaryota</taxon>
        <taxon>Fungi</taxon>
        <taxon>Dikarya</taxon>
        <taxon>Ascomycota</taxon>
        <taxon>Pezizomycotina</taxon>
        <taxon>Dothideomycetes</taxon>
        <taxon>Pleosporomycetidae</taxon>
        <taxon>Pleosporales</taxon>
        <taxon>Pleomassariaceae</taxon>
        <taxon>Pleomassaria</taxon>
    </lineage>
</organism>
<name>A0A6G1K335_9PLEO</name>
<evidence type="ECO:0000313" key="2">
    <source>
        <dbReference type="Proteomes" id="UP000799428"/>
    </source>
</evidence>
<dbReference type="EMBL" id="MU005775">
    <property type="protein sequence ID" value="KAF2706922.1"/>
    <property type="molecule type" value="Genomic_DNA"/>
</dbReference>
<gene>
    <name evidence="1" type="ORF">K504DRAFT_505002</name>
</gene>
<proteinExistence type="predicted"/>
<protein>
    <submittedName>
        <fullName evidence="1">Uncharacterized protein</fullName>
    </submittedName>
</protein>
<dbReference type="AlphaFoldDB" id="A0A6G1K335"/>
<dbReference type="Proteomes" id="UP000799428">
    <property type="component" value="Unassembled WGS sequence"/>
</dbReference>
<keyword evidence="2" id="KW-1185">Reference proteome</keyword>